<dbReference type="InterPro" id="IPR008909">
    <property type="entry name" value="DALR_anticod-bd"/>
</dbReference>
<proteinExistence type="predicted"/>
<sequence length="30" mass="3472">MHARLSLCLATRQVIRNVLLMMKIDSPETM</sequence>
<protein>
    <recommendedName>
        <fullName evidence="1">DALR anticodon binding domain-containing protein</fullName>
    </recommendedName>
</protein>
<gene>
    <name evidence="2" type="ORF">H8717_05890</name>
</gene>
<dbReference type="Proteomes" id="UP000658131">
    <property type="component" value="Unassembled WGS sequence"/>
</dbReference>
<dbReference type="EMBL" id="JACRTB010000007">
    <property type="protein sequence ID" value="MBC8575944.1"/>
    <property type="molecule type" value="Genomic_DNA"/>
</dbReference>
<accession>A0ABR7NHR0</accession>
<comment type="caution">
    <text evidence="2">The sequence shown here is derived from an EMBL/GenBank/DDBJ whole genome shotgun (WGS) entry which is preliminary data.</text>
</comment>
<evidence type="ECO:0000259" key="1">
    <source>
        <dbReference type="Pfam" id="PF05746"/>
    </source>
</evidence>
<organism evidence="2 3">
    <name type="scientific">Yanshouia hominis</name>
    <dbReference type="NCBI Taxonomy" id="2763673"/>
    <lineage>
        <taxon>Bacteria</taxon>
        <taxon>Bacillati</taxon>
        <taxon>Bacillota</taxon>
        <taxon>Clostridia</taxon>
        <taxon>Eubacteriales</taxon>
        <taxon>Oscillospiraceae</taxon>
        <taxon>Yanshouia</taxon>
    </lineage>
</organism>
<dbReference type="Gene3D" id="1.10.730.10">
    <property type="entry name" value="Isoleucyl-tRNA Synthetase, Domain 1"/>
    <property type="match status" value="1"/>
</dbReference>
<feature type="domain" description="DALR anticodon binding" evidence="1">
    <location>
        <begin position="2"/>
        <end position="30"/>
    </location>
</feature>
<dbReference type="RefSeq" id="WP_369073933.1">
    <property type="nucleotide sequence ID" value="NZ_JACRTB010000007.1"/>
</dbReference>
<evidence type="ECO:0000313" key="2">
    <source>
        <dbReference type="EMBL" id="MBC8575944.1"/>
    </source>
</evidence>
<name>A0ABR7NHR0_9FIRM</name>
<keyword evidence="3" id="KW-1185">Reference proteome</keyword>
<evidence type="ECO:0000313" key="3">
    <source>
        <dbReference type="Proteomes" id="UP000658131"/>
    </source>
</evidence>
<reference evidence="2 3" key="1">
    <citation type="submission" date="2020-08" db="EMBL/GenBank/DDBJ databases">
        <title>Genome public.</title>
        <authorList>
            <person name="Liu C."/>
            <person name="Sun Q."/>
        </authorList>
    </citation>
    <scope>NUCLEOTIDE SEQUENCE [LARGE SCALE GENOMIC DNA]</scope>
    <source>
        <strain evidence="2 3">BX1</strain>
    </source>
</reference>
<dbReference type="Pfam" id="PF05746">
    <property type="entry name" value="DALR_1"/>
    <property type="match status" value="1"/>
</dbReference>